<dbReference type="GO" id="GO:0030672">
    <property type="term" value="C:synaptic vesicle membrane"/>
    <property type="evidence" value="ECO:0007669"/>
    <property type="project" value="TreeGrafter"/>
</dbReference>
<feature type="compositionally biased region" description="Basic and acidic residues" evidence="2">
    <location>
        <begin position="73"/>
        <end position="83"/>
    </location>
</feature>
<evidence type="ECO:0000256" key="1">
    <source>
        <dbReference type="ARBA" id="ARBA00022737"/>
    </source>
</evidence>
<evidence type="ECO:0000256" key="2">
    <source>
        <dbReference type="SAM" id="MobiDB-lite"/>
    </source>
</evidence>
<keyword evidence="3" id="KW-0812">Transmembrane</keyword>
<dbReference type="SUPFAM" id="SSF49562">
    <property type="entry name" value="C2 domain (Calcium/lipid-binding domain, CaLB)"/>
    <property type="match status" value="2"/>
</dbReference>
<evidence type="ECO:0000313" key="6">
    <source>
        <dbReference type="Proteomes" id="UP000318571"/>
    </source>
</evidence>
<dbReference type="InterPro" id="IPR001565">
    <property type="entry name" value="Synaptotagmin"/>
</dbReference>
<dbReference type="PRINTS" id="PR00360">
    <property type="entry name" value="C2DOMAIN"/>
</dbReference>
<dbReference type="STRING" id="6832.A0A553ND99"/>
<feature type="region of interest" description="Disordered" evidence="2">
    <location>
        <begin position="375"/>
        <end position="429"/>
    </location>
</feature>
<dbReference type="GO" id="GO:0000149">
    <property type="term" value="F:SNARE binding"/>
    <property type="evidence" value="ECO:0007669"/>
    <property type="project" value="TreeGrafter"/>
</dbReference>
<keyword evidence="1" id="KW-0677">Repeat</keyword>
<comment type="caution">
    <text evidence="5">The sequence shown here is derived from an EMBL/GenBank/DDBJ whole genome shotgun (WGS) entry which is preliminary data.</text>
</comment>
<evidence type="ECO:0000259" key="4">
    <source>
        <dbReference type="PROSITE" id="PS50004"/>
    </source>
</evidence>
<feature type="domain" description="C2" evidence="4">
    <location>
        <begin position="243"/>
        <end position="378"/>
    </location>
</feature>
<dbReference type="Gene3D" id="2.60.40.150">
    <property type="entry name" value="C2 domain"/>
    <property type="match status" value="2"/>
</dbReference>
<feature type="domain" description="C2" evidence="4">
    <location>
        <begin position="110"/>
        <end position="232"/>
    </location>
</feature>
<name>A0A553ND99_TIGCA</name>
<dbReference type="GO" id="GO:0030424">
    <property type="term" value="C:axon"/>
    <property type="evidence" value="ECO:0007669"/>
    <property type="project" value="TreeGrafter"/>
</dbReference>
<feature type="transmembrane region" description="Helical" evidence="3">
    <location>
        <begin position="40"/>
        <end position="62"/>
    </location>
</feature>
<dbReference type="Proteomes" id="UP000318571">
    <property type="component" value="Chromosome 10"/>
</dbReference>
<dbReference type="FunFam" id="2.60.40.150:FF:000016">
    <property type="entry name" value="Synaptotagmin 1"/>
    <property type="match status" value="1"/>
</dbReference>
<dbReference type="AlphaFoldDB" id="A0A553ND99"/>
<keyword evidence="3" id="KW-1133">Transmembrane helix</keyword>
<dbReference type="GO" id="GO:0031045">
    <property type="term" value="C:dense core granule"/>
    <property type="evidence" value="ECO:0007669"/>
    <property type="project" value="TreeGrafter"/>
</dbReference>
<feature type="compositionally biased region" description="Acidic residues" evidence="2">
    <location>
        <begin position="84"/>
        <end position="95"/>
    </location>
</feature>
<dbReference type="OMA" id="FMNELSH"/>
<protein>
    <recommendedName>
        <fullName evidence="4">C2 domain-containing protein</fullName>
    </recommendedName>
</protein>
<reference evidence="5 6" key="1">
    <citation type="journal article" date="2018" name="Nat. Ecol. Evol.">
        <title>Genomic signatures of mitonuclear coevolution across populations of Tigriopus californicus.</title>
        <authorList>
            <person name="Barreto F.S."/>
            <person name="Watson E.T."/>
            <person name="Lima T.G."/>
            <person name="Willett C.S."/>
            <person name="Edmands S."/>
            <person name="Li W."/>
            <person name="Burton R.S."/>
        </authorList>
    </citation>
    <scope>NUCLEOTIDE SEQUENCE [LARGE SCALE GENOMIC DNA]</scope>
    <source>
        <strain evidence="5 6">San Diego</strain>
    </source>
</reference>
<dbReference type="GO" id="GO:0005544">
    <property type="term" value="F:calcium-dependent phospholipid binding"/>
    <property type="evidence" value="ECO:0007669"/>
    <property type="project" value="TreeGrafter"/>
</dbReference>
<dbReference type="OrthoDB" id="67700at2759"/>
<dbReference type="GO" id="GO:0048791">
    <property type="term" value="P:calcium ion-regulated exocytosis of neurotransmitter"/>
    <property type="evidence" value="ECO:0007669"/>
    <property type="project" value="TreeGrafter"/>
</dbReference>
<dbReference type="InterPro" id="IPR000008">
    <property type="entry name" value="C2_dom"/>
</dbReference>
<accession>A0A553ND99</accession>
<gene>
    <name evidence="5" type="ORF">TCAL_07711</name>
</gene>
<feature type="region of interest" description="Disordered" evidence="2">
    <location>
        <begin position="73"/>
        <end position="98"/>
    </location>
</feature>
<dbReference type="GO" id="GO:0005886">
    <property type="term" value="C:plasma membrane"/>
    <property type="evidence" value="ECO:0007669"/>
    <property type="project" value="TreeGrafter"/>
</dbReference>
<dbReference type="GO" id="GO:0001786">
    <property type="term" value="F:phosphatidylserine binding"/>
    <property type="evidence" value="ECO:0007669"/>
    <property type="project" value="TreeGrafter"/>
</dbReference>
<dbReference type="PANTHER" id="PTHR10024:SF227">
    <property type="entry name" value="SYNAPTOTAGMIN 1"/>
    <property type="match status" value="1"/>
</dbReference>
<dbReference type="EMBL" id="VCGU01000458">
    <property type="protein sequence ID" value="TRY63420.1"/>
    <property type="molecule type" value="Genomic_DNA"/>
</dbReference>
<dbReference type="InterPro" id="IPR035892">
    <property type="entry name" value="C2_domain_sf"/>
</dbReference>
<feature type="compositionally biased region" description="Basic and acidic residues" evidence="2">
    <location>
        <begin position="392"/>
        <end position="429"/>
    </location>
</feature>
<organism evidence="5 6">
    <name type="scientific">Tigriopus californicus</name>
    <name type="common">Marine copepod</name>
    <dbReference type="NCBI Taxonomy" id="6832"/>
    <lineage>
        <taxon>Eukaryota</taxon>
        <taxon>Metazoa</taxon>
        <taxon>Ecdysozoa</taxon>
        <taxon>Arthropoda</taxon>
        <taxon>Crustacea</taxon>
        <taxon>Multicrustacea</taxon>
        <taxon>Hexanauplia</taxon>
        <taxon>Copepoda</taxon>
        <taxon>Harpacticoida</taxon>
        <taxon>Harpacticidae</taxon>
        <taxon>Tigriopus</taxon>
    </lineage>
</organism>
<dbReference type="PROSITE" id="PS50004">
    <property type="entry name" value="C2"/>
    <property type="match status" value="2"/>
</dbReference>
<dbReference type="GO" id="GO:0030276">
    <property type="term" value="F:clathrin binding"/>
    <property type="evidence" value="ECO:0007669"/>
    <property type="project" value="TreeGrafter"/>
</dbReference>
<sequence>MAPPHTISKREAKEGGLMKLEHAIEDDMAKIATQTGMKTWQVFVIFLVVFLGVAVLVGWCAWRFFRKRRKPKDEEKKAGKKDDEDVLVENEEDEAKEGAELTGKKHEIEYLGKIQYELKYDFNTQTLVVKVIQGTELPAMDMGGVSDPYVKVYLIPESKGQKRFETKVHRKTLNPFFNQSFEFKNLPYAETFDKTLIFSVFDYDRFSKHDQIGEVKIPLCQVDLAQTINEWKDIQSHKEDDEYFGDVCFSLRYVPTSGKLTVGILECRRLKKMDITGASDPYVKIKLLDSKGKRIGKKKKTTVKNANLNPYYNESFVFMVEQSMLRKVNLEITVLDYDRIGGSDAIGRVLLGYNRKKLEKKHWVEMVDNPRRPVIHWHVLQDPEPGEEEEDEKKKKDKDGKKKDGKDAKDSKDVKPAEDSKKEKEKDKK</sequence>
<keyword evidence="3" id="KW-0472">Membrane</keyword>
<dbReference type="Pfam" id="PF00168">
    <property type="entry name" value="C2"/>
    <property type="match status" value="2"/>
</dbReference>
<proteinExistence type="predicted"/>
<dbReference type="PANTHER" id="PTHR10024">
    <property type="entry name" value="SYNAPTOTAGMIN"/>
    <property type="match status" value="1"/>
</dbReference>
<dbReference type="GO" id="GO:0005509">
    <property type="term" value="F:calcium ion binding"/>
    <property type="evidence" value="ECO:0007669"/>
    <property type="project" value="TreeGrafter"/>
</dbReference>
<dbReference type="SMART" id="SM00239">
    <property type="entry name" value="C2"/>
    <property type="match status" value="2"/>
</dbReference>
<dbReference type="PRINTS" id="PR00399">
    <property type="entry name" value="SYNAPTOTAGMN"/>
</dbReference>
<evidence type="ECO:0000256" key="3">
    <source>
        <dbReference type="SAM" id="Phobius"/>
    </source>
</evidence>
<dbReference type="GO" id="GO:0048488">
    <property type="term" value="P:synaptic vesicle endocytosis"/>
    <property type="evidence" value="ECO:0007669"/>
    <property type="project" value="TreeGrafter"/>
</dbReference>
<evidence type="ECO:0000313" key="5">
    <source>
        <dbReference type="EMBL" id="TRY63420.1"/>
    </source>
</evidence>
<keyword evidence="6" id="KW-1185">Reference proteome</keyword>